<dbReference type="Proteomes" id="UP000324800">
    <property type="component" value="Unassembled WGS sequence"/>
</dbReference>
<comment type="caution">
    <text evidence="1">The sequence shown here is derived from an EMBL/GenBank/DDBJ whole genome shotgun (WGS) entry which is preliminary data.</text>
</comment>
<protein>
    <submittedName>
        <fullName evidence="1">Uncharacterized protein</fullName>
    </submittedName>
</protein>
<gene>
    <name evidence="1" type="ORF">EZS28_026748</name>
</gene>
<proteinExistence type="predicted"/>
<dbReference type="AlphaFoldDB" id="A0A5J4V4B0"/>
<accession>A0A5J4V4B0</accession>
<evidence type="ECO:0000313" key="2">
    <source>
        <dbReference type="Proteomes" id="UP000324800"/>
    </source>
</evidence>
<evidence type="ECO:0000313" key="1">
    <source>
        <dbReference type="EMBL" id="KAA6377726.1"/>
    </source>
</evidence>
<organism evidence="1 2">
    <name type="scientific">Streblomastix strix</name>
    <dbReference type="NCBI Taxonomy" id="222440"/>
    <lineage>
        <taxon>Eukaryota</taxon>
        <taxon>Metamonada</taxon>
        <taxon>Preaxostyla</taxon>
        <taxon>Oxymonadida</taxon>
        <taxon>Streblomastigidae</taxon>
        <taxon>Streblomastix</taxon>
    </lineage>
</organism>
<sequence length="99" mass="11122">MGQSSMMDDIPPEFTLAQEKLSEAQQQQIEADIISSVNLNTVYDISALDWGRSPINDVYGRKPFETYDTGYKYDQVGNPIAYMKKPTQHIANTNCQSIG</sequence>
<reference evidence="1 2" key="1">
    <citation type="submission" date="2019-03" db="EMBL/GenBank/DDBJ databases">
        <title>Single cell metagenomics reveals metabolic interactions within the superorganism composed of flagellate Streblomastix strix and complex community of Bacteroidetes bacteria on its surface.</title>
        <authorList>
            <person name="Treitli S.C."/>
            <person name="Kolisko M."/>
            <person name="Husnik F."/>
            <person name="Keeling P."/>
            <person name="Hampl V."/>
        </authorList>
    </citation>
    <scope>NUCLEOTIDE SEQUENCE [LARGE SCALE GENOMIC DNA]</scope>
    <source>
        <strain evidence="1">ST1C</strain>
    </source>
</reference>
<name>A0A5J4V4B0_9EUKA</name>
<dbReference type="EMBL" id="SNRW01009619">
    <property type="protein sequence ID" value="KAA6377726.1"/>
    <property type="molecule type" value="Genomic_DNA"/>
</dbReference>